<feature type="region of interest" description="Disordered" evidence="1">
    <location>
        <begin position="443"/>
        <end position="686"/>
    </location>
</feature>
<feature type="region of interest" description="Disordered" evidence="1">
    <location>
        <begin position="218"/>
        <end position="414"/>
    </location>
</feature>
<feature type="compositionally biased region" description="Basic and acidic residues" evidence="1">
    <location>
        <begin position="266"/>
        <end position="281"/>
    </location>
</feature>
<dbReference type="HOGENOM" id="CLU_325725_0_0_1"/>
<feature type="compositionally biased region" description="Polar residues" evidence="1">
    <location>
        <begin position="339"/>
        <end position="374"/>
    </location>
</feature>
<name>S3DG80_GLAL2</name>
<sequence length="885" mass="100910">MSSRESHQNATQRENSRSERLRQCYLSSLPHLNERLAWMSQKERDLRNSEGASRKIQPFPKGLIEGSPRRRAEARVNVILTNRSLSQEIDFLNRHYQGRGGFFAGFEEQQERYEAVLEVIVLFGNFPDGGVQSIFPSLQCELHKENNTMMENRRRAPSQHQPSRDYQGPNQRTTRGRQEEYEEHVRRTRGEGNLSAYYAPNKPAGEFADQQHMQLALRPAQGPRPAGGMSNRPNDHRRGYENMGLSSRPIYNPAYQPPNSGQEMQRWQEKAANDIRRRGNENDPFVAPRESQYSQPQQRPNRASESFRGKIPGTQNNQFNQPQSRSNQPSGKFQVPPQHRQNSVYGQPQPGSSQAPANFQSRPQGSQNEGNYGQLQLYRPPPSAPVPPPMPTMAGYHPHSSGPPKSFTGSRGDQRYNDDGMQAFNRPMDNYGLPQYQQEYRPTEGNRPPNRGPHFGIQMFRPDSGFAQPGSSRAMDERQSRSMTQIPQRSPPPAPLFQQLPHMNPPVDQAHHQQREWTRREMEARREHYNQAHSFGGPHFNPPQGQHFNSNPASGRREDSTRDTEARKTSHEPVGLERRRTMVSGDPTRQDGRKENAGGRQPRTTPGHPAQQDARQGNAKDSQPPKLPMYAPQKLNDNSSRGPNAQLKPRERTTRRIELLQKQQSNPDRLASGEYKSVKKNPPKKPNRALWLYTLHEATTSLEVCETITEGEVYSCTIVPFRQDTKSQQSGTVEANIVFGKIEAAEAYCNKVKAGAVSIRGVKPGYRWSLNPMDIMRHKQSSRVIRVTGPAQKVDRDSISTLMNRYGLPSPQRIRQHSMKNGLQMCEMLFESVKDHSEPCYQFLRSRGMNSPDDQMWTTYGLDPCDKQNYQLATSRGYFNLLRGP</sequence>
<feature type="compositionally biased region" description="Basic and acidic residues" evidence="1">
    <location>
        <begin position="176"/>
        <end position="190"/>
    </location>
</feature>
<protein>
    <submittedName>
        <fullName evidence="2">Uncharacterized protein</fullName>
    </submittedName>
</protein>
<feature type="compositionally biased region" description="Pro residues" evidence="1">
    <location>
        <begin position="379"/>
        <end position="391"/>
    </location>
</feature>
<dbReference type="GeneID" id="19463043"/>
<organism evidence="2 3">
    <name type="scientific">Glarea lozoyensis (strain ATCC 20868 / MF5171)</name>
    <dbReference type="NCBI Taxonomy" id="1116229"/>
    <lineage>
        <taxon>Eukaryota</taxon>
        <taxon>Fungi</taxon>
        <taxon>Dikarya</taxon>
        <taxon>Ascomycota</taxon>
        <taxon>Pezizomycotina</taxon>
        <taxon>Leotiomycetes</taxon>
        <taxon>Helotiales</taxon>
        <taxon>Helotiaceae</taxon>
        <taxon>Glarea</taxon>
    </lineage>
</organism>
<reference evidence="2 3" key="1">
    <citation type="journal article" date="2013" name="BMC Genomics">
        <title>Genomics-driven discovery of the pneumocandin biosynthetic gene cluster in the fungus Glarea lozoyensis.</title>
        <authorList>
            <person name="Chen L."/>
            <person name="Yue Q."/>
            <person name="Zhang X."/>
            <person name="Xiang M."/>
            <person name="Wang C."/>
            <person name="Li S."/>
            <person name="Che Y."/>
            <person name="Ortiz-Lopez F.J."/>
            <person name="Bills G.F."/>
            <person name="Liu X."/>
            <person name="An Z."/>
        </authorList>
    </citation>
    <scope>NUCLEOTIDE SEQUENCE [LARGE SCALE GENOMIC DNA]</scope>
    <source>
        <strain evidence="3">ATCC 20868 / MF5171</strain>
    </source>
</reference>
<feature type="compositionally biased region" description="Polar residues" evidence="1">
    <location>
        <begin position="543"/>
        <end position="553"/>
    </location>
</feature>
<feature type="compositionally biased region" description="Polar residues" evidence="1">
    <location>
        <begin position="291"/>
        <end position="304"/>
    </location>
</feature>
<keyword evidence="3" id="KW-1185">Reference proteome</keyword>
<dbReference type="RefSeq" id="XP_008082432.1">
    <property type="nucleotide sequence ID" value="XM_008084241.1"/>
</dbReference>
<evidence type="ECO:0000256" key="1">
    <source>
        <dbReference type="SAM" id="MobiDB-lite"/>
    </source>
</evidence>
<evidence type="ECO:0000313" key="3">
    <source>
        <dbReference type="Proteomes" id="UP000016922"/>
    </source>
</evidence>
<evidence type="ECO:0000313" key="2">
    <source>
        <dbReference type="EMBL" id="EPE31021.1"/>
    </source>
</evidence>
<feature type="compositionally biased region" description="Basic and acidic residues" evidence="1">
    <location>
        <begin position="648"/>
        <end position="659"/>
    </location>
</feature>
<feature type="compositionally biased region" description="Basic and acidic residues" evidence="1">
    <location>
        <begin position="509"/>
        <end position="530"/>
    </location>
</feature>
<feature type="region of interest" description="Disordered" evidence="1">
    <location>
        <begin position="151"/>
        <end position="203"/>
    </location>
</feature>
<feature type="region of interest" description="Disordered" evidence="1">
    <location>
        <begin position="1"/>
        <end position="20"/>
    </location>
</feature>
<dbReference type="Proteomes" id="UP000016922">
    <property type="component" value="Unassembled WGS sequence"/>
</dbReference>
<accession>S3DG80</accession>
<feature type="compositionally biased region" description="Basic and acidic residues" evidence="1">
    <location>
        <begin position="555"/>
        <end position="580"/>
    </location>
</feature>
<dbReference type="AlphaFoldDB" id="S3DG80"/>
<feature type="compositionally biased region" description="Polar residues" evidence="1">
    <location>
        <begin position="313"/>
        <end position="331"/>
    </location>
</feature>
<dbReference type="KEGG" id="glz:GLAREA_03988"/>
<gene>
    <name evidence="2" type="ORF">GLAREA_03988</name>
</gene>
<dbReference type="OrthoDB" id="3508416at2759"/>
<feature type="compositionally biased region" description="Basic and acidic residues" evidence="1">
    <location>
        <begin position="588"/>
        <end position="597"/>
    </location>
</feature>
<dbReference type="EMBL" id="KE145363">
    <property type="protein sequence ID" value="EPE31021.1"/>
    <property type="molecule type" value="Genomic_DNA"/>
</dbReference>
<proteinExistence type="predicted"/>